<dbReference type="RefSeq" id="WP_273639107.1">
    <property type="nucleotide sequence ID" value="NZ_JAQQXP010000001.1"/>
</dbReference>
<keyword evidence="2" id="KW-1185">Reference proteome</keyword>
<gene>
    <name evidence="1" type="ORF">OIK42_06135</name>
</gene>
<evidence type="ECO:0008006" key="3">
    <source>
        <dbReference type="Google" id="ProtNLM"/>
    </source>
</evidence>
<dbReference type="SUPFAM" id="SSF52540">
    <property type="entry name" value="P-loop containing nucleoside triphosphate hydrolases"/>
    <property type="match status" value="1"/>
</dbReference>
<dbReference type="Proteomes" id="UP001218788">
    <property type="component" value="Unassembled WGS sequence"/>
</dbReference>
<reference evidence="1 2" key="1">
    <citation type="submission" date="2022-10" db="EMBL/GenBank/DDBJ databases">
        <title>Alteromonas sp. chi3 Genome sequencing.</title>
        <authorList>
            <person name="Park S."/>
        </authorList>
    </citation>
    <scope>NUCLEOTIDE SEQUENCE [LARGE SCALE GENOMIC DNA]</scope>
    <source>
        <strain evidence="2">chi3</strain>
    </source>
</reference>
<accession>A0ABT5KZZ2</accession>
<comment type="caution">
    <text evidence="1">The sequence shown here is derived from an EMBL/GenBank/DDBJ whole genome shotgun (WGS) entry which is preliminary data.</text>
</comment>
<sequence length="262" mass="29613">MNFIDNLKIIASQPSVLKSYKHLLLLSHMRANTSLFGHVLGDHEAINGYYEMHIGYFSWKSLVRQKLLFAQHHNIKPKSTYFFDKVLHSEHHVRPSLLNRPELTVIFSLRPPQTTIPSIVKLYTKVDPNHEFATKSGAVSYYIERINYLSELSKQTASYIYIDADAIRKNTTRTLDSLTDLLGLETALVPEFAKQKLTGVGNSGDHSGYLETGKITNKTSNYDNVQFSSEELTELNNAYLQAKSQIISTASASILLQSDSEQ</sequence>
<dbReference type="Gene3D" id="3.40.50.300">
    <property type="entry name" value="P-loop containing nucleotide triphosphate hydrolases"/>
    <property type="match status" value="1"/>
</dbReference>
<evidence type="ECO:0000313" key="1">
    <source>
        <dbReference type="EMBL" id="MDC8830341.1"/>
    </source>
</evidence>
<proteinExistence type="predicted"/>
<name>A0ABT5KZZ2_9ALTE</name>
<protein>
    <recommendedName>
        <fullName evidence="3">Sulfotransferase family protein</fullName>
    </recommendedName>
</protein>
<dbReference type="EMBL" id="JAQQXP010000001">
    <property type="protein sequence ID" value="MDC8830341.1"/>
    <property type="molecule type" value="Genomic_DNA"/>
</dbReference>
<organism evidence="1 2">
    <name type="scientific">Alteromonas gilva</name>
    <dbReference type="NCBI Taxonomy" id="2987522"/>
    <lineage>
        <taxon>Bacteria</taxon>
        <taxon>Pseudomonadati</taxon>
        <taxon>Pseudomonadota</taxon>
        <taxon>Gammaproteobacteria</taxon>
        <taxon>Alteromonadales</taxon>
        <taxon>Alteromonadaceae</taxon>
        <taxon>Alteromonas/Salinimonas group</taxon>
        <taxon>Alteromonas</taxon>
    </lineage>
</organism>
<evidence type="ECO:0000313" key="2">
    <source>
        <dbReference type="Proteomes" id="UP001218788"/>
    </source>
</evidence>
<dbReference type="InterPro" id="IPR027417">
    <property type="entry name" value="P-loop_NTPase"/>
</dbReference>